<reference evidence="2" key="1">
    <citation type="submission" date="2022-01" db="EMBL/GenBank/DDBJ databases">
        <authorList>
            <person name="King R."/>
        </authorList>
    </citation>
    <scope>NUCLEOTIDE SEQUENCE</scope>
</reference>
<protein>
    <submittedName>
        <fullName evidence="2">Uncharacterized protein</fullName>
    </submittedName>
</protein>
<proteinExistence type="predicted"/>
<organism evidence="2 3">
    <name type="scientific">Psylliodes chrysocephalus</name>
    <dbReference type="NCBI Taxonomy" id="3402493"/>
    <lineage>
        <taxon>Eukaryota</taxon>
        <taxon>Metazoa</taxon>
        <taxon>Ecdysozoa</taxon>
        <taxon>Arthropoda</taxon>
        <taxon>Hexapoda</taxon>
        <taxon>Insecta</taxon>
        <taxon>Pterygota</taxon>
        <taxon>Neoptera</taxon>
        <taxon>Endopterygota</taxon>
        <taxon>Coleoptera</taxon>
        <taxon>Polyphaga</taxon>
        <taxon>Cucujiformia</taxon>
        <taxon>Chrysomeloidea</taxon>
        <taxon>Chrysomelidae</taxon>
        <taxon>Galerucinae</taxon>
        <taxon>Alticini</taxon>
        <taxon>Psylliodes</taxon>
    </lineage>
</organism>
<evidence type="ECO:0000313" key="2">
    <source>
        <dbReference type="EMBL" id="CAH1109336.1"/>
    </source>
</evidence>
<dbReference type="OrthoDB" id="6782759at2759"/>
<evidence type="ECO:0000256" key="1">
    <source>
        <dbReference type="SAM" id="MobiDB-lite"/>
    </source>
</evidence>
<gene>
    <name evidence="2" type="ORF">PSYICH_LOCUS10238</name>
</gene>
<evidence type="ECO:0000313" key="3">
    <source>
        <dbReference type="Proteomes" id="UP001153636"/>
    </source>
</evidence>
<dbReference type="EMBL" id="OV651816">
    <property type="protein sequence ID" value="CAH1109336.1"/>
    <property type="molecule type" value="Genomic_DNA"/>
</dbReference>
<dbReference type="Proteomes" id="UP001153636">
    <property type="component" value="Chromosome 4"/>
</dbReference>
<feature type="region of interest" description="Disordered" evidence="1">
    <location>
        <begin position="42"/>
        <end position="63"/>
    </location>
</feature>
<name>A0A9P0CW32_9CUCU</name>
<dbReference type="AlphaFoldDB" id="A0A9P0CW32"/>
<accession>A0A9P0CW32</accession>
<keyword evidence="3" id="KW-1185">Reference proteome</keyword>
<sequence length="219" mass="25467">MENNESKVNLNAVIGERRMTRSAAGRGRRGEASQVVIMRTPPRNNVENNNEADHHINSESSQPDTLVNRIAAEELNVTKNRRLKWSREMNQEIVKTFLLINDCRDDPLPGWRQKLHREFTKLYPNLELSEQNAADRLRAIYSRKLLSVLDIDELRREAGNQIYNQQIIESVQTNMHEELPETEHQEQDRAIGYDGRLWNVAGGGKKRWLIALTKWGMRD</sequence>